<proteinExistence type="predicted"/>
<evidence type="ECO:0000313" key="2">
    <source>
        <dbReference type="Proteomes" id="UP001157167"/>
    </source>
</evidence>
<evidence type="ECO:0008006" key="3">
    <source>
        <dbReference type="Google" id="ProtNLM"/>
    </source>
</evidence>
<keyword evidence="2" id="KW-1185">Reference proteome</keyword>
<dbReference type="NCBIfam" id="TIGR03993">
    <property type="entry name" value="hydrog_HybE"/>
    <property type="match status" value="1"/>
</dbReference>
<accession>A0ABQ6FHK7</accession>
<dbReference type="Gene3D" id="3.30.1460.40">
    <property type="entry name" value="[NiFe]-hydrogenase assembly chaperone, HybE"/>
    <property type="match status" value="1"/>
</dbReference>
<evidence type="ECO:0000313" key="1">
    <source>
        <dbReference type="EMBL" id="GLT23885.1"/>
    </source>
</evidence>
<gene>
    <name evidence="1" type="ORF">GCM10007933_33560</name>
</gene>
<name>A0ABQ6FHK7_9RHOO</name>
<organism evidence="1 2">
    <name type="scientific">Zoogloea oryzae</name>
    <dbReference type="NCBI Taxonomy" id="310767"/>
    <lineage>
        <taxon>Bacteria</taxon>
        <taxon>Pseudomonadati</taxon>
        <taxon>Pseudomonadota</taxon>
        <taxon>Betaproteobacteria</taxon>
        <taxon>Rhodocyclales</taxon>
        <taxon>Zoogloeaceae</taxon>
        <taxon>Zoogloea</taxon>
    </lineage>
</organism>
<reference evidence="2" key="1">
    <citation type="journal article" date="2019" name="Int. J. Syst. Evol. Microbiol.">
        <title>The Global Catalogue of Microorganisms (GCM) 10K type strain sequencing project: providing services to taxonomists for standard genome sequencing and annotation.</title>
        <authorList>
            <consortium name="The Broad Institute Genomics Platform"/>
            <consortium name="The Broad Institute Genome Sequencing Center for Infectious Disease"/>
            <person name="Wu L."/>
            <person name="Ma J."/>
        </authorList>
    </citation>
    <scope>NUCLEOTIDE SEQUENCE [LARGE SCALE GENOMIC DNA]</scope>
    <source>
        <strain evidence="2">NBRC 102407</strain>
    </source>
</reference>
<dbReference type="InterPro" id="IPR023994">
    <property type="entry name" value="NiFe-hyd_HybE"/>
</dbReference>
<comment type="caution">
    <text evidence="1">The sequence shown here is derived from an EMBL/GenBank/DDBJ whole genome shotgun (WGS) entry which is preliminary data.</text>
</comment>
<dbReference type="RefSeq" id="WP_284189059.1">
    <property type="nucleotide sequence ID" value="NZ_BSPX01000063.1"/>
</dbReference>
<dbReference type="Proteomes" id="UP001157167">
    <property type="component" value="Unassembled WGS sequence"/>
</dbReference>
<dbReference type="Pfam" id="PF11939">
    <property type="entry name" value="NiFe-hyd_HybE"/>
    <property type="match status" value="1"/>
</dbReference>
<dbReference type="EMBL" id="BSPX01000063">
    <property type="protein sequence ID" value="GLT23885.1"/>
    <property type="molecule type" value="Genomic_DNA"/>
</dbReference>
<protein>
    <recommendedName>
        <fullName evidence="3">[NiFe]-hydrogenase assembly, chaperone, HybE</fullName>
    </recommendedName>
</protein>
<dbReference type="InterPro" id="IPR038530">
    <property type="entry name" value="NiFe-hyd_HybE_sf"/>
</dbReference>
<sequence>MPAQPTAAQLAARIEAHYRAVAAGPMADVPLCNPRLSVRVARLVEWDGVRVAALVMPWAINLLILPGSAPWQAAESLATTRWHFPSGDYDFVYGTDVGFGPYQVCSLFSPALEFDAMETACDTASAALIALLQAPVEPVAARPDADVSGRRRWLFGRHAA</sequence>